<dbReference type="PANTHER" id="PTHR43011:SF1">
    <property type="entry name" value="IRON-SULFUR CLUSTER ASSEMBLY 2 HOMOLOG, MITOCHONDRIAL"/>
    <property type="match status" value="1"/>
</dbReference>
<dbReference type="AlphaFoldDB" id="A0A143WP16"/>
<organism evidence="2 3">
    <name type="scientific">Tremblaya princeps</name>
    <dbReference type="NCBI Taxonomy" id="189385"/>
    <lineage>
        <taxon>Bacteria</taxon>
        <taxon>Pseudomonadati</taxon>
        <taxon>Pseudomonadota</taxon>
        <taxon>Betaproteobacteria</taxon>
        <taxon>Candidatus Tremblayella</taxon>
    </lineage>
</organism>
<reference evidence="3" key="1">
    <citation type="submission" date="2016-01" db="EMBL/GenBank/DDBJ databases">
        <authorList>
            <person name="Husnik F."/>
        </authorList>
    </citation>
    <scope>NUCLEOTIDE SEQUENCE [LARGE SCALE GENOMIC DNA]</scope>
</reference>
<accession>A0A143WP16</accession>
<dbReference type="GO" id="GO:0051539">
    <property type="term" value="F:4 iron, 4 sulfur cluster binding"/>
    <property type="evidence" value="ECO:0007669"/>
    <property type="project" value="TreeGrafter"/>
</dbReference>
<dbReference type="GO" id="GO:0051537">
    <property type="term" value="F:2 iron, 2 sulfur cluster binding"/>
    <property type="evidence" value="ECO:0007669"/>
    <property type="project" value="TreeGrafter"/>
</dbReference>
<proteinExistence type="predicted"/>
<dbReference type="GO" id="GO:0005829">
    <property type="term" value="C:cytosol"/>
    <property type="evidence" value="ECO:0007669"/>
    <property type="project" value="TreeGrafter"/>
</dbReference>
<dbReference type="EMBL" id="LN999011">
    <property type="protein sequence ID" value="CUX76668.1"/>
    <property type="molecule type" value="Genomic_DNA"/>
</dbReference>
<gene>
    <name evidence="2" type="primary">erpA_1</name>
    <name evidence="2" type="ORF">MHIR_TP00032</name>
</gene>
<dbReference type="InterPro" id="IPR016092">
    <property type="entry name" value="ATAP"/>
</dbReference>
<dbReference type="SUPFAM" id="SSF89360">
    <property type="entry name" value="HesB-like domain"/>
    <property type="match status" value="1"/>
</dbReference>
<dbReference type="NCBIfam" id="TIGR00049">
    <property type="entry name" value="iron-sulfur cluster assembly accessory protein"/>
    <property type="match status" value="1"/>
</dbReference>
<dbReference type="PANTHER" id="PTHR43011">
    <property type="entry name" value="IRON-SULFUR CLUSTER ASSEMBLY 2 HOMOLOG, MITOCHONDRIAL"/>
    <property type="match status" value="1"/>
</dbReference>
<dbReference type="PROSITE" id="PS01152">
    <property type="entry name" value="HESB"/>
    <property type="match status" value="1"/>
</dbReference>
<dbReference type="PATRIC" id="fig|189385.8.peg.40"/>
<dbReference type="InterPro" id="IPR017870">
    <property type="entry name" value="FeS_cluster_insertion_CS"/>
</dbReference>
<dbReference type="Proteomes" id="UP000075242">
    <property type="component" value="Chromosome I"/>
</dbReference>
<sequence length="128" mass="13849">MLDRRGQRYVQLRVFVKGGGCAGMRHKFSLTARPDGGDVGMYRLGVRLVVDPLSLMYLSGSVVDCGAGVGDSCFVVYHPRAGTVCTCGASFAPQFHAPPARAMAPRPRARPETITYTPSRVSTEPHEH</sequence>
<name>A0A143WP16_TREPR</name>
<protein>
    <submittedName>
        <fullName evidence="2">Iron-sulfur cluster insertion protein ErpA</fullName>
    </submittedName>
</protein>
<dbReference type="Gene3D" id="2.60.300.12">
    <property type="entry name" value="HesB-like domain"/>
    <property type="match status" value="1"/>
</dbReference>
<dbReference type="GO" id="GO:0016226">
    <property type="term" value="P:iron-sulfur cluster assembly"/>
    <property type="evidence" value="ECO:0007669"/>
    <property type="project" value="InterPro"/>
</dbReference>
<evidence type="ECO:0000256" key="1">
    <source>
        <dbReference type="SAM" id="MobiDB-lite"/>
    </source>
</evidence>
<dbReference type="GO" id="GO:0005506">
    <property type="term" value="F:iron ion binding"/>
    <property type="evidence" value="ECO:0007669"/>
    <property type="project" value="TreeGrafter"/>
</dbReference>
<dbReference type="InterPro" id="IPR035903">
    <property type="entry name" value="HesB-like_dom_sf"/>
</dbReference>
<evidence type="ECO:0000313" key="3">
    <source>
        <dbReference type="Proteomes" id="UP000075242"/>
    </source>
</evidence>
<evidence type="ECO:0000313" key="2">
    <source>
        <dbReference type="EMBL" id="CUX76668.1"/>
    </source>
</evidence>
<feature type="region of interest" description="Disordered" evidence="1">
    <location>
        <begin position="98"/>
        <end position="128"/>
    </location>
</feature>